<keyword evidence="4" id="KW-1185">Reference proteome</keyword>
<gene>
    <name evidence="3" type="ordered locus">Strop_4263</name>
</gene>
<evidence type="ECO:0008006" key="5">
    <source>
        <dbReference type="Google" id="ProtNLM"/>
    </source>
</evidence>
<feature type="transmembrane region" description="Helical" evidence="2">
    <location>
        <begin position="51"/>
        <end position="75"/>
    </location>
</feature>
<name>A4XCN4_SALTO</name>
<dbReference type="AlphaFoldDB" id="A4XCN4"/>
<protein>
    <recommendedName>
        <fullName evidence="5">Thioredoxin domain-containing protein</fullName>
    </recommendedName>
</protein>
<keyword evidence="2" id="KW-0812">Transmembrane</keyword>
<accession>A4XCN4</accession>
<evidence type="ECO:0000313" key="3">
    <source>
        <dbReference type="EMBL" id="ABP56691.1"/>
    </source>
</evidence>
<dbReference type="KEGG" id="stp:Strop_4263"/>
<dbReference type="RefSeq" id="WP_012015455.1">
    <property type="nucleotide sequence ID" value="NC_009380.1"/>
</dbReference>
<dbReference type="EMBL" id="CP000667">
    <property type="protein sequence ID" value="ABP56691.1"/>
    <property type="molecule type" value="Genomic_DNA"/>
</dbReference>
<evidence type="ECO:0000313" key="4">
    <source>
        <dbReference type="Proteomes" id="UP000000235"/>
    </source>
</evidence>
<feature type="region of interest" description="Disordered" evidence="1">
    <location>
        <begin position="1"/>
        <end position="20"/>
    </location>
</feature>
<keyword evidence="2" id="KW-1133">Transmembrane helix</keyword>
<dbReference type="Proteomes" id="UP000000235">
    <property type="component" value="Chromosome"/>
</dbReference>
<evidence type="ECO:0000256" key="2">
    <source>
        <dbReference type="SAM" id="Phobius"/>
    </source>
</evidence>
<sequence>MGRPAADDDSGLPDLPPEWGRVVVPNNAAELSAEAEQIRRELNRPTPSGSVVPTLLALLVVMVTVLAGLSATIWAQSPPAPLASTPATPAPPTDLIGRTMPAFDLVDNGQPVPLRGLLPAVILLADACACPAEVASTVAVAPPGVTVIAINPDPAVRDAPPAPPNTLRALDDPADGLRAFLRLPPRADVVSALLVDRSGTVRKLVPELHSTADYEPELARLAN</sequence>
<dbReference type="STRING" id="369723.Strop_4263"/>
<evidence type="ECO:0000256" key="1">
    <source>
        <dbReference type="SAM" id="MobiDB-lite"/>
    </source>
</evidence>
<dbReference type="eggNOG" id="ENOG502ZE2I">
    <property type="taxonomic scope" value="Bacteria"/>
</dbReference>
<reference evidence="4" key="1">
    <citation type="journal article" date="2007" name="Proc. Natl. Acad. Sci. U.S.A.">
        <title>Genome sequencing reveals complex secondary metabolome in the marine actinomycete Salinispora tropica.</title>
        <authorList>
            <person name="Udwary D.W."/>
            <person name="Zeigler L."/>
            <person name="Asolkar R.N."/>
            <person name="Singan V."/>
            <person name="Lapidus A."/>
            <person name="Fenical W."/>
            <person name="Jensen P.R."/>
            <person name="Moore B.S."/>
        </authorList>
    </citation>
    <scope>NUCLEOTIDE SEQUENCE [LARGE SCALE GENOMIC DNA]</scope>
    <source>
        <strain evidence="4">ATCC BAA-916 / DSM 44818 / CNB-440</strain>
    </source>
</reference>
<organism evidence="3 4">
    <name type="scientific">Salinispora tropica (strain ATCC BAA-916 / DSM 44818 / JCM 13857 / NBRC 105044 / CNB-440)</name>
    <dbReference type="NCBI Taxonomy" id="369723"/>
    <lineage>
        <taxon>Bacteria</taxon>
        <taxon>Bacillati</taxon>
        <taxon>Actinomycetota</taxon>
        <taxon>Actinomycetes</taxon>
        <taxon>Micromonosporales</taxon>
        <taxon>Micromonosporaceae</taxon>
        <taxon>Salinispora</taxon>
    </lineage>
</organism>
<dbReference type="HOGENOM" id="CLU_1080235_0_0_11"/>
<proteinExistence type="predicted"/>
<keyword evidence="2" id="KW-0472">Membrane</keyword>
<dbReference type="PATRIC" id="fig|369723.5.peg.4408"/>